<keyword evidence="4 8" id="KW-0408">Iron</keyword>
<protein>
    <recommendedName>
        <fullName evidence="7 8">Iron-sulfur cluster carrier protein</fullName>
    </recommendedName>
</protein>
<dbReference type="STRING" id="572546.Arcpr_0434"/>
<comment type="subunit">
    <text evidence="8">Homodimer.</text>
</comment>
<dbReference type="GO" id="GO:0005524">
    <property type="term" value="F:ATP binding"/>
    <property type="evidence" value="ECO:0007669"/>
    <property type="project" value="UniProtKB-UniRule"/>
</dbReference>
<dbReference type="FunFam" id="3.40.50.300:FF:001119">
    <property type="entry name" value="Iron-sulfur cluster carrier protein"/>
    <property type="match status" value="1"/>
</dbReference>
<dbReference type="GeneID" id="8739092"/>
<organism evidence="9 10">
    <name type="scientific">Archaeoglobus profundus (strain DSM 5631 / JCM 9629 / NBRC 100127 / Av18)</name>
    <dbReference type="NCBI Taxonomy" id="572546"/>
    <lineage>
        <taxon>Archaea</taxon>
        <taxon>Methanobacteriati</taxon>
        <taxon>Methanobacteriota</taxon>
        <taxon>Archaeoglobi</taxon>
        <taxon>Archaeoglobales</taxon>
        <taxon>Archaeoglobaceae</taxon>
        <taxon>Archaeoglobus</taxon>
    </lineage>
</organism>
<dbReference type="PANTHER" id="PTHR42961:SF2">
    <property type="entry name" value="IRON-SULFUR PROTEIN NUBPL"/>
    <property type="match status" value="1"/>
</dbReference>
<evidence type="ECO:0000256" key="7">
    <source>
        <dbReference type="ARBA" id="ARBA00074706"/>
    </source>
</evidence>
<dbReference type="EMBL" id="CP001857">
    <property type="protein sequence ID" value="ADB57502.1"/>
    <property type="molecule type" value="Genomic_DNA"/>
</dbReference>
<dbReference type="GO" id="GO:0046872">
    <property type="term" value="F:metal ion binding"/>
    <property type="evidence" value="ECO:0007669"/>
    <property type="project" value="UniProtKB-KW"/>
</dbReference>
<keyword evidence="10" id="KW-1185">Reference proteome</keyword>
<evidence type="ECO:0000256" key="8">
    <source>
        <dbReference type="HAMAP-Rule" id="MF_02040"/>
    </source>
</evidence>
<dbReference type="GO" id="GO:0051539">
    <property type="term" value="F:4 iron, 4 sulfur cluster binding"/>
    <property type="evidence" value="ECO:0007669"/>
    <property type="project" value="TreeGrafter"/>
</dbReference>
<dbReference type="eggNOG" id="arCOG00585">
    <property type="taxonomic scope" value="Archaea"/>
</dbReference>
<evidence type="ECO:0000256" key="2">
    <source>
        <dbReference type="ARBA" id="ARBA00022741"/>
    </source>
</evidence>
<evidence type="ECO:0000256" key="1">
    <source>
        <dbReference type="ARBA" id="ARBA00022723"/>
    </source>
</evidence>
<feature type="binding site" evidence="8">
    <location>
        <begin position="45"/>
        <end position="52"/>
    </location>
    <ligand>
        <name>ATP</name>
        <dbReference type="ChEBI" id="CHEBI:30616"/>
    </ligand>
</feature>
<dbReference type="PANTHER" id="PTHR42961">
    <property type="entry name" value="IRON-SULFUR PROTEIN NUBPL"/>
    <property type="match status" value="1"/>
</dbReference>
<dbReference type="KEGG" id="apo:Arcpr_0434"/>
<gene>
    <name evidence="9" type="ordered locus">Arcpr_0434</name>
</gene>
<evidence type="ECO:0000313" key="10">
    <source>
        <dbReference type="Proteomes" id="UP000001901"/>
    </source>
</evidence>
<sequence>MQEYEEVKEKMKFNHEEVKKKFMEGIDQLAKRMKKVKTKLAVMSGKGGVGKSTVAGLLAVHYGKKGYKTGIMDCDFWGSSIPKIFGVENKRPVVREDGIEPVHTDKWGIAVMSIQFFLPSPESPLAWRGPLVSGVIRDMLAKTEWGELDYLIFDLPPGTGDVPLTVLQEVRPNGVILVATPQELTATIVEKSLKLAQELNTAIVGLVENMSYYECPQCGHKEYLFGKGRAAEMASKYRIDFFLELPIDPALTRLCDSGKIELYEIDPFEFFLI</sequence>
<dbReference type="InterPro" id="IPR027417">
    <property type="entry name" value="P-loop_NTPase"/>
</dbReference>
<dbReference type="AlphaFoldDB" id="D2RGS7"/>
<comment type="similarity">
    <text evidence="8">Belongs to the Mrp/NBP35 ATP-binding proteins family.</text>
</comment>
<dbReference type="GO" id="GO:0140663">
    <property type="term" value="F:ATP-dependent FeS chaperone activity"/>
    <property type="evidence" value="ECO:0007669"/>
    <property type="project" value="InterPro"/>
</dbReference>
<keyword evidence="8" id="KW-0378">Hydrolase</keyword>
<dbReference type="InterPro" id="IPR044304">
    <property type="entry name" value="NUBPL-like"/>
</dbReference>
<dbReference type="Gene3D" id="3.40.50.300">
    <property type="entry name" value="P-loop containing nucleotide triphosphate hydrolases"/>
    <property type="match status" value="1"/>
</dbReference>
<dbReference type="Pfam" id="PF10609">
    <property type="entry name" value="ParA"/>
    <property type="match status" value="1"/>
</dbReference>
<dbReference type="InterPro" id="IPR033756">
    <property type="entry name" value="YlxH/NBP35"/>
</dbReference>
<name>D2RGS7_ARCPA</name>
<dbReference type="GO" id="GO:0016226">
    <property type="term" value="P:iron-sulfur cluster assembly"/>
    <property type="evidence" value="ECO:0007669"/>
    <property type="project" value="InterPro"/>
</dbReference>
<keyword evidence="3 8" id="KW-0067">ATP-binding</keyword>
<keyword evidence="2 8" id="KW-0547">Nucleotide-binding</keyword>
<keyword evidence="5 8" id="KW-0411">Iron-sulfur</keyword>
<keyword evidence="1 8" id="KW-0479">Metal-binding</keyword>
<evidence type="ECO:0000256" key="3">
    <source>
        <dbReference type="ARBA" id="ARBA00022840"/>
    </source>
</evidence>
<accession>D2RGS7</accession>
<dbReference type="HAMAP" id="MF_02040">
    <property type="entry name" value="Mrp_NBP35"/>
    <property type="match status" value="1"/>
</dbReference>
<dbReference type="GO" id="GO:0016887">
    <property type="term" value="F:ATP hydrolysis activity"/>
    <property type="evidence" value="ECO:0007669"/>
    <property type="project" value="UniProtKB-UniRule"/>
</dbReference>
<reference evidence="9 10" key="1">
    <citation type="journal article" date="2010" name="Stand. Genomic Sci.">
        <title>Complete genome sequence of Archaeoglobus profundus type strain (AV18).</title>
        <authorList>
            <person name="von Jan M."/>
            <person name="Lapidus A."/>
            <person name="Del Rio T.G."/>
            <person name="Copeland A."/>
            <person name="Tice H."/>
            <person name="Cheng J.F."/>
            <person name="Lucas S."/>
            <person name="Chen F."/>
            <person name="Nolan M."/>
            <person name="Goodwin L."/>
            <person name="Han C."/>
            <person name="Pitluck S."/>
            <person name="Liolios K."/>
            <person name="Ivanova N."/>
            <person name="Mavromatis K."/>
            <person name="Ovchinnikova G."/>
            <person name="Chertkov O."/>
            <person name="Pati A."/>
            <person name="Chen A."/>
            <person name="Palaniappan K."/>
            <person name="Land M."/>
            <person name="Hauser L."/>
            <person name="Chang Y.J."/>
            <person name="Jeffries C.D."/>
            <person name="Saunders E."/>
            <person name="Brettin T."/>
            <person name="Detter J.C."/>
            <person name="Chain P."/>
            <person name="Eichinger K."/>
            <person name="Huber H."/>
            <person name="Spring S."/>
            <person name="Rohde M."/>
            <person name="Goker M."/>
            <person name="Wirth R."/>
            <person name="Woyke T."/>
            <person name="Bristow J."/>
            <person name="Eisen J.A."/>
            <person name="Markowitz V."/>
            <person name="Hugenholtz P."/>
            <person name="Kyrpides N.C."/>
            <person name="Klenk H.P."/>
        </authorList>
    </citation>
    <scope>NUCLEOTIDE SEQUENCE [LARGE SCALE GENOMIC DNA]</scope>
    <source>
        <strain evidence="10">DSM 5631 / JCM 9629 / NBRC 100127 / Av18</strain>
    </source>
</reference>
<dbReference type="CDD" id="cd02037">
    <property type="entry name" value="Mrp_NBP35"/>
    <property type="match status" value="1"/>
</dbReference>
<dbReference type="PaxDb" id="572546-Arcpr_0434"/>
<evidence type="ECO:0000256" key="5">
    <source>
        <dbReference type="ARBA" id="ARBA00023014"/>
    </source>
</evidence>
<dbReference type="RefSeq" id="WP_012939838.1">
    <property type="nucleotide sequence ID" value="NC_013741.1"/>
</dbReference>
<evidence type="ECO:0000313" key="9">
    <source>
        <dbReference type="EMBL" id="ADB57502.1"/>
    </source>
</evidence>
<evidence type="ECO:0000256" key="4">
    <source>
        <dbReference type="ARBA" id="ARBA00023004"/>
    </source>
</evidence>
<proteinExistence type="inferred from homology"/>
<dbReference type="HOGENOM" id="CLU_024839_0_2_2"/>
<dbReference type="SUPFAM" id="SSF52540">
    <property type="entry name" value="P-loop containing nucleoside triphosphate hydrolases"/>
    <property type="match status" value="1"/>
</dbReference>
<dbReference type="InterPro" id="IPR019591">
    <property type="entry name" value="Mrp/NBP35_ATP-bd"/>
</dbReference>
<comment type="function">
    <text evidence="6 8">Binds and transfers iron-sulfur (Fe-S) clusters to target apoproteins. Can hydrolyze ATP.</text>
</comment>
<evidence type="ECO:0000256" key="6">
    <source>
        <dbReference type="ARBA" id="ARBA00058094"/>
    </source>
</evidence>
<dbReference type="Proteomes" id="UP000001901">
    <property type="component" value="Chromosome"/>
</dbReference>